<evidence type="ECO:0000313" key="2">
    <source>
        <dbReference type="Proteomes" id="UP000092971"/>
    </source>
</evidence>
<evidence type="ECO:0008006" key="3">
    <source>
        <dbReference type="Google" id="ProtNLM"/>
    </source>
</evidence>
<evidence type="ECO:0000313" key="1">
    <source>
        <dbReference type="EMBL" id="ANW97725.1"/>
    </source>
</evidence>
<dbReference type="RefSeq" id="WP_065821269.1">
    <property type="nucleotide sequence ID" value="NZ_CP014672.1"/>
</dbReference>
<dbReference type="Pfam" id="PF25788">
    <property type="entry name" value="Ig_Rha78A_N"/>
    <property type="match status" value="1"/>
</dbReference>
<dbReference type="OrthoDB" id="1947745at2"/>
<proteinExistence type="predicted"/>
<name>A0A1B1YAD7_THEST</name>
<reference evidence="1 2" key="1">
    <citation type="submission" date="2016-02" db="EMBL/GenBank/DDBJ databases">
        <title>Comparison of Clostridium stercorarium subspecies using comparative genomics and transcriptomics.</title>
        <authorList>
            <person name="Schellenberg J."/>
            <person name="Thallinger G."/>
            <person name="Levin D.B."/>
            <person name="Zhang X."/>
            <person name="Alvare G."/>
            <person name="Fristensky B."/>
            <person name="Sparling R."/>
        </authorList>
    </citation>
    <scope>NUCLEOTIDE SEQUENCE [LARGE SCALE GENOMIC DNA]</scope>
    <source>
        <strain evidence="1 2">DSM 2910</strain>
    </source>
</reference>
<dbReference type="AlphaFoldDB" id="A0A1B1YAD7"/>
<sequence length="563" mass="63881">MALHTVISQCIADTYIDDSTPNANYGNSNILRLNSTNVFWNIIFMKFAQANIPERKRIISVILYLYLTEPLNALNDRLFSITIPASDCSPERWENWEYEITANKFKNATTRFGGTILAEISNKWLASGNYQAFELRTYRMPPYVISLDGATIAFHSRENTNPPYIEIVYEDVPPDKPTLISPIGEYKDSNSIIRFEWQYNSSVGGTQKAFDLQWSTDQVNWNTISDETSDTFYDMPAKTLPSGNIYWRVRTYNEYDEASEYSDIATFYSIAAPNYAVIQSISNAARPVIQWQADNQQVFQIQILQNDDVVYDSGEQPGVNTRSHKVNAFLEDGTYVARIRIKNEYDLWSDWSEYQFVISTTKPDKPILAVQRSPYGLELTIGNVQSEAYIYRDGVPIAKVTGQKYFDHTVANGKEYRYFVRALSGNGFADSDVVIGIPAFRIGLLNVGEEVIELKYNLNSVPDKDLSCVPVGAMNHYDGRELPVAEMSDNTNITLSLTYFFKGFAKVEKIMEAARKKGVVLYRDKKGLKLYGVITNITIQDVINGYIVSFTIAATDHNEAVEI</sequence>
<dbReference type="Gene3D" id="2.60.40.10">
    <property type="entry name" value="Immunoglobulins"/>
    <property type="match status" value="2"/>
</dbReference>
<gene>
    <name evidence="1" type="ORF">CSTERTH_01100</name>
</gene>
<dbReference type="EMBL" id="CP014672">
    <property type="protein sequence ID" value="ANW97725.1"/>
    <property type="molecule type" value="Genomic_DNA"/>
</dbReference>
<dbReference type="Proteomes" id="UP000092971">
    <property type="component" value="Chromosome"/>
</dbReference>
<protein>
    <recommendedName>
        <fullName evidence="3">Fibronectin type-III domain-containing protein</fullName>
    </recommendedName>
</protein>
<dbReference type="InterPro" id="IPR013783">
    <property type="entry name" value="Ig-like_fold"/>
</dbReference>
<organism evidence="1 2">
    <name type="scientific">Thermoclostridium stercorarium subsp. thermolacticum DSM 2910</name>
    <dbReference type="NCBI Taxonomy" id="1121336"/>
    <lineage>
        <taxon>Bacteria</taxon>
        <taxon>Bacillati</taxon>
        <taxon>Bacillota</taxon>
        <taxon>Clostridia</taxon>
        <taxon>Eubacteriales</taxon>
        <taxon>Oscillospiraceae</taxon>
        <taxon>Thermoclostridium</taxon>
    </lineage>
</organism>
<accession>A0A1B1YAD7</accession>